<dbReference type="GO" id="GO:0030694">
    <property type="term" value="C:bacterial-type flagellum basal body, rod"/>
    <property type="evidence" value="ECO:0007669"/>
    <property type="project" value="UniProtKB-UniRule"/>
</dbReference>
<evidence type="ECO:0000259" key="7">
    <source>
        <dbReference type="Pfam" id="PF06429"/>
    </source>
</evidence>
<keyword evidence="8" id="KW-0282">Flagellum</keyword>
<dbReference type="PANTHER" id="PTHR30435">
    <property type="entry name" value="FLAGELLAR PROTEIN"/>
    <property type="match status" value="1"/>
</dbReference>
<comment type="subcellular location">
    <subcellularLocation>
        <location evidence="1 6">Bacterial flagellum basal body</location>
    </subcellularLocation>
</comment>
<dbReference type="OrthoDB" id="9813951at2"/>
<keyword evidence="8" id="KW-0969">Cilium</keyword>
<reference evidence="9" key="1">
    <citation type="submission" date="2019-01" db="EMBL/GenBank/DDBJ databases">
        <title>Gri0909 isolated from a small marine red alga.</title>
        <authorList>
            <person name="Kim J."/>
            <person name="Jeong S.E."/>
            <person name="Jeon C.O."/>
        </authorList>
    </citation>
    <scope>NUCLEOTIDE SEQUENCE [LARGE SCALE GENOMIC DNA]</scope>
    <source>
        <strain evidence="9">Gri0909</strain>
    </source>
</reference>
<keyword evidence="9" id="KW-1185">Reference proteome</keyword>
<organism evidence="8 9">
    <name type="scientific">Hwanghaeella grinnelliae</name>
    <dbReference type="NCBI Taxonomy" id="2500179"/>
    <lineage>
        <taxon>Bacteria</taxon>
        <taxon>Pseudomonadati</taxon>
        <taxon>Pseudomonadota</taxon>
        <taxon>Alphaproteobacteria</taxon>
        <taxon>Rhodospirillales</taxon>
        <taxon>Rhodospirillaceae</taxon>
        <taxon>Hwanghaeella</taxon>
    </lineage>
</organism>
<protein>
    <recommendedName>
        <fullName evidence="3 6">Flagellar basal-body rod protein FlgC</fullName>
    </recommendedName>
</protein>
<comment type="caution">
    <text evidence="8">The sequence shown here is derived from an EMBL/GenBank/DDBJ whole genome shotgun (WGS) entry which is preliminary data.</text>
</comment>
<accession>A0A3S2WPY7</accession>
<dbReference type="NCBIfam" id="TIGR01395">
    <property type="entry name" value="FlgC"/>
    <property type="match status" value="1"/>
</dbReference>
<evidence type="ECO:0000256" key="3">
    <source>
        <dbReference type="ARBA" id="ARBA00017941"/>
    </source>
</evidence>
<evidence type="ECO:0000256" key="4">
    <source>
        <dbReference type="ARBA" id="ARBA00023143"/>
    </source>
</evidence>
<evidence type="ECO:0000313" key="9">
    <source>
        <dbReference type="Proteomes" id="UP000287447"/>
    </source>
</evidence>
<evidence type="ECO:0000256" key="1">
    <source>
        <dbReference type="ARBA" id="ARBA00004117"/>
    </source>
</evidence>
<dbReference type="EMBL" id="SADE01000003">
    <property type="protein sequence ID" value="RVU34639.1"/>
    <property type="molecule type" value="Genomic_DNA"/>
</dbReference>
<keyword evidence="4 6" id="KW-0975">Bacterial flagellum</keyword>
<dbReference type="GO" id="GO:0071978">
    <property type="term" value="P:bacterial-type flagellum-dependent swarming motility"/>
    <property type="evidence" value="ECO:0007669"/>
    <property type="project" value="TreeGrafter"/>
</dbReference>
<gene>
    <name evidence="8" type="primary">flgC</name>
    <name evidence="8" type="ORF">EOI86_17430</name>
</gene>
<keyword evidence="8" id="KW-0966">Cell projection</keyword>
<dbReference type="PANTHER" id="PTHR30435:SF2">
    <property type="entry name" value="FLAGELLAR BASAL-BODY ROD PROTEIN FLGC"/>
    <property type="match status" value="1"/>
</dbReference>
<proteinExistence type="inferred from homology"/>
<comment type="subunit">
    <text evidence="5 6">The basal body constitutes a major portion of the flagellar organelle and consists of four rings (L,P,S, and M) mounted on a central rod. The rod consists of about 26 subunits of FlgG in the distal portion, and FlgB, FlgC and FlgF are thought to build up the proximal portion of the rod with about 6 subunits each.</text>
</comment>
<dbReference type="RefSeq" id="WP_127766650.1">
    <property type="nucleotide sequence ID" value="NZ_SADE01000003.1"/>
</dbReference>
<evidence type="ECO:0000256" key="6">
    <source>
        <dbReference type="RuleBase" id="RU362062"/>
    </source>
</evidence>
<dbReference type="Pfam" id="PF06429">
    <property type="entry name" value="Flg_bbr_C"/>
    <property type="match status" value="1"/>
</dbReference>
<evidence type="ECO:0000313" key="8">
    <source>
        <dbReference type="EMBL" id="RVU34639.1"/>
    </source>
</evidence>
<name>A0A3S2WPY7_9PROT</name>
<dbReference type="InterPro" id="IPR010930">
    <property type="entry name" value="Flg_bb/hook_C_dom"/>
</dbReference>
<feature type="domain" description="Flagellar basal-body/hook protein C-terminal" evidence="7">
    <location>
        <begin position="91"/>
        <end position="135"/>
    </location>
</feature>
<comment type="similarity">
    <text evidence="2">Belongs to the flagella basal body rod proteins family.</text>
</comment>
<dbReference type="InterPro" id="IPR006299">
    <property type="entry name" value="FlgC"/>
</dbReference>
<sequence length="137" mass="15280">MTDSLKGALFVAGSGMRAQGTRIRVIAENIANQTSTADTPGGDPYRRKVVTFQNALDRQLDLDTVRVRRVTEDPSAFKLQFDPNHPAADENGYYKMPNVTGLIETMDMLEAQRTYQANVSVIENTKRMVSTTLDLLR</sequence>
<dbReference type="AlphaFoldDB" id="A0A3S2WPY7"/>
<evidence type="ECO:0000256" key="2">
    <source>
        <dbReference type="ARBA" id="ARBA00009677"/>
    </source>
</evidence>
<dbReference type="Proteomes" id="UP000287447">
    <property type="component" value="Unassembled WGS sequence"/>
</dbReference>
<evidence type="ECO:0000256" key="5">
    <source>
        <dbReference type="ARBA" id="ARBA00025933"/>
    </source>
</evidence>